<dbReference type="STRING" id="576137.A0A1L7XEI3"/>
<keyword evidence="3" id="KW-1185">Reference proteome</keyword>
<name>A0A1L7XEI3_9HELO</name>
<protein>
    <submittedName>
        <fullName evidence="2">Uncharacterized protein</fullName>
    </submittedName>
</protein>
<feature type="transmembrane region" description="Helical" evidence="1">
    <location>
        <begin position="41"/>
        <end position="65"/>
    </location>
</feature>
<dbReference type="PANTHER" id="PTHR35041">
    <property type="entry name" value="MEDIATOR OF RNA POLYMERASE II TRANSCRIPTION SUBUNIT 1"/>
    <property type="match status" value="1"/>
</dbReference>
<accession>A0A1L7XEI3</accession>
<sequence>MVTGLVAGIAFALGHHFYYESLNNTAMVLNSQQAWAVRTGTGFAFLVKTALGGTTAIVFTQLIWVTLRKRTISIKGIDSMFSMTTDLTAFFNPDLLINAKTLTLLAIVICPVLRRQSNTVHQFKLVGTYGDMGRGSAITTDWGAPSPLVLRLLTASATTLSNLPIDPPSVNSSYSIELAQTNLKNWTTSSSFDTYLGTQLAYATPSNVSVPGPINSFLVAAGPTGNMTYLSCDYYNATYDVHFDFLNGVQTTTVTNRTLLDRIMDISQNGIQLTAASQSATHMTNVTITENLNFYIYDSQNLFINYGIAVFVTLLFMILGTWAFHSNGISSSSSFSSILLTTRNPDLDELAKGHMLGSRPLHDTVGMAKLRFGVLDDGYAGAGEGGKVGFGVEGAVRELKKGGLVS</sequence>
<keyword evidence="1" id="KW-0812">Transmembrane</keyword>
<dbReference type="AlphaFoldDB" id="A0A1L7XEI3"/>
<dbReference type="PANTHER" id="PTHR35041:SF3">
    <property type="entry name" value="FORMYLMETHIONINE DEFORMYLASE-LIKE PROTEIN"/>
    <property type="match status" value="1"/>
</dbReference>
<dbReference type="OrthoDB" id="5340195at2759"/>
<proteinExistence type="predicted"/>
<keyword evidence="1" id="KW-1133">Transmembrane helix</keyword>
<keyword evidence="1" id="KW-0472">Membrane</keyword>
<evidence type="ECO:0000313" key="3">
    <source>
        <dbReference type="Proteomes" id="UP000184330"/>
    </source>
</evidence>
<organism evidence="2 3">
    <name type="scientific">Phialocephala subalpina</name>
    <dbReference type="NCBI Taxonomy" id="576137"/>
    <lineage>
        <taxon>Eukaryota</taxon>
        <taxon>Fungi</taxon>
        <taxon>Dikarya</taxon>
        <taxon>Ascomycota</taxon>
        <taxon>Pezizomycotina</taxon>
        <taxon>Leotiomycetes</taxon>
        <taxon>Helotiales</taxon>
        <taxon>Mollisiaceae</taxon>
        <taxon>Phialocephala</taxon>
        <taxon>Phialocephala fortinii species complex</taxon>
    </lineage>
</organism>
<feature type="transmembrane region" description="Helical" evidence="1">
    <location>
        <begin position="303"/>
        <end position="324"/>
    </location>
</feature>
<evidence type="ECO:0000256" key="1">
    <source>
        <dbReference type="SAM" id="Phobius"/>
    </source>
</evidence>
<evidence type="ECO:0000313" key="2">
    <source>
        <dbReference type="EMBL" id="CZR63367.1"/>
    </source>
</evidence>
<gene>
    <name evidence="2" type="ORF">PAC_13264</name>
</gene>
<dbReference type="EMBL" id="FJOG01000023">
    <property type="protein sequence ID" value="CZR63367.1"/>
    <property type="molecule type" value="Genomic_DNA"/>
</dbReference>
<dbReference type="Proteomes" id="UP000184330">
    <property type="component" value="Unassembled WGS sequence"/>
</dbReference>
<reference evidence="2 3" key="1">
    <citation type="submission" date="2016-03" db="EMBL/GenBank/DDBJ databases">
        <authorList>
            <person name="Ploux O."/>
        </authorList>
    </citation>
    <scope>NUCLEOTIDE SEQUENCE [LARGE SCALE GENOMIC DNA]</scope>
    <source>
        <strain evidence="2 3">UAMH 11012</strain>
    </source>
</reference>